<dbReference type="Gene3D" id="3.30.450.40">
    <property type="match status" value="1"/>
</dbReference>
<evidence type="ECO:0000313" key="7">
    <source>
        <dbReference type="Proteomes" id="UP001061862"/>
    </source>
</evidence>
<evidence type="ECO:0000259" key="5">
    <source>
        <dbReference type="PROSITE" id="PS51078"/>
    </source>
</evidence>
<evidence type="ECO:0000313" key="6">
    <source>
        <dbReference type="EMBL" id="UXN70350.1"/>
    </source>
</evidence>
<keyword evidence="3" id="KW-0804">Transcription</keyword>
<dbReference type="PROSITE" id="PS51078">
    <property type="entry name" value="ICLR_ED"/>
    <property type="match status" value="1"/>
</dbReference>
<dbReference type="InterPro" id="IPR036388">
    <property type="entry name" value="WH-like_DNA-bd_sf"/>
</dbReference>
<keyword evidence="2" id="KW-0238">DNA-binding</keyword>
<dbReference type="InterPro" id="IPR005471">
    <property type="entry name" value="Tscrpt_reg_IclR_N"/>
</dbReference>
<dbReference type="Proteomes" id="UP001061862">
    <property type="component" value="Chromosome"/>
</dbReference>
<accession>A0ABY6CDN2</accession>
<evidence type="ECO:0000259" key="4">
    <source>
        <dbReference type="PROSITE" id="PS51077"/>
    </source>
</evidence>
<dbReference type="Gene3D" id="1.10.10.10">
    <property type="entry name" value="Winged helix-like DNA-binding domain superfamily/Winged helix DNA-binding domain"/>
    <property type="match status" value="1"/>
</dbReference>
<sequence>MNELRHGSPVVEKTAHLLGAIAEAKHGVSLSDLVEQLGVARSTVYRILNSLAAHGLVARINGGATYKLGPRFIELARRISPGADRATMAEAAHPIMQSAADRIRESFKLSAPEGDEMLTILATQSPAEYAISVRVGSRSPKHVGASGKLALAHSSDEAIAEYCAKGLPARTAHTITDPDVLMDELRRIRDDGYAEDNLESSQGLRAIAAPVFDAAGALVAAVSVPFIGDATPDRKRTIRKEVTEVADSLTQLLGGTMQKSK</sequence>
<dbReference type="PANTHER" id="PTHR30136:SF24">
    <property type="entry name" value="HTH-TYPE TRANSCRIPTIONAL REPRESSOR ALLR"/>
    <property type="match status" value="1"/>
</dbReference>
<dbReference type="InterPro" id="IPR050707">
    <property type="entry name" value="HTH_MetabolicPath_Reg"/>
</dbReference>
<dbReference type="SMART" id="SM00346">
    <property type="entry name" value="HTH_ICLR"/>
    <property type="match status" value="1"/>
</dbReference>
<dbReference type="PANTHER" id="PTHR30136">
    <property type="entry name" value="HELIX-TURN-HELIX TRANSCRIPTIONAL REGULATOR, ICLR FAMILY"/>
    <property type="match status" value="1"/>
</dbReference>
<reference evidence="6 7" key="1">
    <citation type="submission" date="2022-09" db="EMBL/GenBank/DDBJ databases">
        <title>Interaction between co-microsymbionts with complementary sets of symbiotic genes in legume-rhizobium systems.</title>
        <authorList>
            <person name="Safronova V."/>
            <person name="Sazanova A."/>
            <person name="Afonin A."/>
            <person name="Chirak E."/>
        </authorList>
    </citation>
    <scope>NUCLEOTIDE SEQUENCE [LARGE SCALE GENOMIC DNA]</scope>
    <source>
        <strain evidence="6 7">A18/4-1</strain>
    </source>
</reference>
<dbReference type="InterPro" id="IPR029016">
    <property type="entry name" value="GAF-like_dom_sf"/>
</dbReference>
<protein>
    <submittedName>
        <fullName evidence="6">IclR family transcriptional regulator</fullName>
    </submittedName>
</protein>
<dbReference type="RefSeq" id="WP_262169316.1">
    <property type="nucleotide sequence ID" value="NZ_CP104965.1"/>
</dbReference>
<dbReference type="InterPro" id="IPR014757">
    <property type="entry name" value="Tscrpt_reg_IclR_C"/>
</dbReference>
<evidence type="ECO:0000256" key="1">
    <source>
        <dbReference type="ARBA" id="ARBA00023015"/>
    </source>
</evidence>
<dbReference type="EMBL" id="CP104965">
    <property type="protein sequence ID" value="UXN70350.1"/>
    <property type="molecule type" value="Genomic_DNA"/>
</dbReference>
<keyword evidence="1" id="KW-0805">Transcription regulation</keyword>
<feature type="domain" description="HTH iclR-type" evidence="4">
    <location>
        <begin position="8"/>
        <end position="70"/>
    </location>
</feature>
<name>A0ABY6CDN2_9HYPH</name>
<dbReference type="Pfam" id="PF01614">
    <property type="entry name" value="IclR_C"/>
    <property type="match status" value="1"/>
</dbReference>
<dbReference type="SUPFAM" id="SSF46785">
    <property type="entry name" value="Winged helix' DNA-binding domain"/>
    <property type="match status" value="1"/>
</dbReference>
<proteinExistence type="predicted"/>
<dbReference type="Pfam" id="PF09339">
    <property type="entry name" value="HTH_IclR"/>
    <property type="match status" value="1"/>
</dbReference>
<keyword evidence="7" id="KW-1185">Reference proteome</keyword>
<evidence type="ECO:0000256" key="2">
    <source>
        <dbReference type="ARBA" id="ARBA00023125"/>
    </source>
</evidence>
<organism evidence="6 7">
    <name type="scientific">Devosia neptuniae</name>
    <dbReference type="NCBI Taxonomy" id="191302"/>
    <lineage>
        <taxon>Bacteria</taxon>
        <taxon>Pseudomonadati</taxon>
        <taxon>Pseudomonadota</taxon>
        <taxon>Alphaproteobacteria</taxon>
        <taxon>Hyphomicrobiales</taxon>
        <taxon>Devosiaceae</taxon>
        <taxon>Devosia</taxon>
    </lineage>
</organism>
<dbReference type="SUPFAM" id="SSF55781">
    <property type="entry name" value="GAF domain-like"/>
    <property type="match status" value="1"/>
</dbReference>
<feature type="domain" description="IclR-ED" evidence="5">
    <location>
        <begin position="71"/>
        <end position="255"/>
    </location>
</feature>
<evidence type="ECO:0000256" key="3">
    <source>
        <dbReference type="ARBA" id="ARBA00023163"/>
    </source>
</evidence>
<dbReference type="InterPro" id="IPR036390">
    <property type="entry name" value="WH_DNA-bd_sf"/>
</dbReference>
<gene>
    <name evidence="6" type="ORF">N8A98_03895</name>
</gene>
<dbReference type="PROSITE" id="PS51077">
    <property type="entry name" value="HTH_ICLR"/>
    <property type="match status" value="1"/>
</dbReference>